<dbReference type="GO" id="GO:0046394">
    <property type="term" value="P:carboxylic acid biosynthetic process"/>
    <property type="evidence" value="ECO:0007669"/>
    <property type="project" value="UniProtKB-ARBA"/>
</dbReference>
<sequence length="1415" mass="148991">EIPDIDIGQPEMEMEMQTEPAPSLPRRESDGLDRKVSLGGDPMDLDGMHHGEHEEAMTGAELEKHKKFEEMRKRHYEMKNIKDLLGHPEVFKAFTDANGIDFWQATWSTTLGQGDAQWGMALPAAADTSMADEYIGRLVVPHVKTGTWMGLTHESSMTDSLILVTWIDGASVQTSFRYASGYVAPDIYTGNATLSQISSNINDTHYELTYRCQGCWSWDQAGATGSQVPATTASAAQLIGWAQATTPPTNPSEADSALQQHANDGIFGALVASARNTAYTDWVTKATAAPTATGYYPGGNGTGSANATGTGAVVPATATPTPVACPATNTLANSTFDYIIVGAGAGGIPLADKLSETGASVLLIEKGPPSSGRWGGDMKPDWLVGTNLTRFDVPGLDNEIWANSTGIACEDYSVMAGCVLGGGTAVNAGLWWRANPVDFDYNFPTGWKSADMQPAIARVFDRIPFTERPSTDGVLYKPCGYNIVGGALAAAGWKNVSADMVPAEKNLTFSHPDEMFSHGERGGPLATYLVTAHARSNFKLVMNTGVNRVVRDGSRMTGVEMQAFLPGGLCGTVNVTPKTGKVILSAGAFGTPKVLFRSGIGPQDQLEIVKGAEGAKMVNSSQWLNLPVGYNLDDHTNTDVVITHPNVSFYDFYAAYDTPILADKNRYLDNRTGILTQSAPNLATVFWQEIVGEDGITRQLQYTARVESGHDINSTKAMTISQYLGRGKTSRGRTVINGALAMSVSEMPYLNNKYDIAAVSSGIDFLKASLATDPAIKVVYPAANQTTADFLAAYPVTTGERSANHWMGSCKMGLDSGLVNNGTSVVDTNAKVYGTDNLFVVDASVFPGMVSTNPSALIVSVAEHASQLIPAVKVGNGSTVIDPTARYGNSTASAPYGSGTPSVTAPLSSATVSPVNASSTQCTQSITITRSKSTGSATILSSVSAPVAVANSTSSVNVSPVSASSTPCTQAITITRSEPTGSATILNSVSAPVAVANSTSSVTVAPVSASSSKCTKNITITRSKPTGAPSSAPSAPYPSSANSSPGGPIATGGPTASSGYASPTASTGSVAEWQRCGGTGYTGGTSCAADLVCKAWNQYYSQLQAEELFNPVLDNLDASARRIVSISSDDYSVITIGGPGLEAGERVLDLTSPLAIAGISIYFITSYWSDYILVPFNARSRVIHALAERGFVFEAEEEGEAGHMTNPASPLMRPHHRNNSSHSSFDSLASPVTPPPSSVSELQVRTFKTLSRNYVSPRVDRELQLVTCAANKNTTGSLQAAALTLGLLKCLTTSPLPRFFSLTLTDTESAALTLDQTLLALFPNEGEDYLLGKDGPEQVAITLDLQSPPQESTGIVCGVASRLIDGMRGRFGGELFNMSYLSTAKAGHVIVYRDELDDAMASLRGSEQGCVNGHT</sequence>
<dbReference type="SUPFAM" id="SSF51905">
    <property type="entry name" value="FAD/NAD(P)-binding domain"/>
    <property type="match status" value="1"/>
</dbReference>
<feature type="compositionally biased region" description="Low complexity" evidence="4">
    <location>
        <begin position="1025"/>
        <end position="1057"/>
    </location>
</feature>
<gene>
    <name evidence="6" type="ORF">B0A55_02376</name>
</gene>
<dbReference type="InterPro" id="IPR015920">
    <property type="entry name" value="Cellobiose_DH-like_cyt"/>
</dbReference>
<proteinExistence type="inferred from homology"/>
<dbReference type="InterPro" id="IPR007062">
    <property type="entry name" value="PPI-2"/>
</dbReference>
<dbReference type="InterPro" id="IPR036188">
    <property type="entry name" value="FAD/NAD-bd_sf"/>
</dbReference>
<protein>
    <recommendedName>
        <fullName evidence="5">CBM1 domain-containing protein</fullName>
    </recommendedName>
</protein>
<dbReference type="InterPro" id="IPR000254">
    <property type="entry name" value="CBD"/>
</dbReference>
<feature type="domain" description="CBM1" evidence="5">
    <location>
        <begin position="1068"/>
        <end position="1104"/>
    </location>
</feature>
<dbReference type="PANTHER" id="PTHR47190:SF2">
    <property type="entry name" value="CELLOBIOSE DEHYDROGENASE (AFU_ORTHOLOGUE AFUA_2G17620)"/>
    <property type="match status" value="1"/>
</dbReference>
<dbReference type="Pfam" id="PF13450">
    <property type="entry name" value="NAD_binding_8"/>
    <property type="match status" value="1"/>
</dbReference>
<evidence type="ECO:0000259" key="5">
    <source>
        <dbReference type="PROSITE" id="PS51164"/>
    </source>
</evidence>
<dbReference type="Pfam" id="PF05199">
    <property type="entry name" value="GMC_oxred_C"/>
    <property type="match status" value="1"/>
</dbReference>
<dbReference type="InterPro" id="IPR000172">
    <property type="entry name" value="GMC_OxRdtase_N"/>
</dbReference>
<dbReference type="CDD" id="cd09630">
    <property type="entry name" value="CDH_like_cytochrome"/>
    <property type="match status" value="1"/>
</dbReference>
<keyword evidence="3" id="KW-0274">FAD</keyword>
<dbReference type="GO" id="GO:0005576">
    <property type="term" value="C:extracellular region"/>
    <property type="evidence" value="ECO:0007669"/>
    <property type="project" value="InterPro"/>
</dbReference>
<feature type="compositionally biased region" description="Basic and acidic residues" evidence="4">
    <location>
        <begin position="25"/>
        <end position="36"/>
    </location>
</feature>
<dbReference type="Gene3D" id="3.30.410.10">
    <property type="entry name" value="Cholesterol Oxidase, domain 2"/>
    <property type="match status" value="1"/>
</dbReference>
<comment type="similarity">
    <text evidence="1 3">Belongs to the GMC oxidoreductase family.</text>
</comment>
<name>A0A4U0XZ00_9PEZI</name>
<dbReference type="Pfam" id="PF00732">
    <property type="entry name" value="GMC_oxred_N"/>
    <property type="match status" value="1"/>
</dbReference>
<dbReference type="PROSITE" id="PS00624">
    <property type="entry name" value="GMC_OXRED_2"/>
    <property type="match status" value="1"/>
</dbReference>
<dbReference type="SUPFAM" id="SSF49344">
    <property type="entry name" value="CBD9-like"/>
    <property type="match status" value="1"/>
</dbReference>
<dbReference type="SUPFAM" id="SSF57180">
    <property type="entry name" value="Cellulose-binding domain"/>
    <property type="match status" value="1"/>
</dbReference>
<evidence type="ECO:0000256" key="1">
    <source>
        <dbReference type="ARBA" id="ARBA00010790"/>
    </source>
</evidence>
<dbReference type="GO" id="GO:0030248">
    <property type="term" value="F:cellulose binding"/>
    <property type="evidence" value="ECO:0007669"/>
    <property type="project" value="InterPro"/>
</dbReference>
<dbReference type="Gene3D" id="3.30.2130.10">
    <property type="entry name" value="VC0802-like"/>
    <property type="match status" value="1"/>
</dbReference>
<organism evidence="6 7">
    <name type="scientific">Friedmanniomyces simplex</name>
    <dbReference type="NCBI Taxonomy" id="329884"/>
    <lineage>
        <taxon>Eukaryota</taxon>
        <taxon>Fungi</taxon>
        <taxon>Dikarya</taxon>
        <taxon>Ascomycota</taxon>
        <taxon>Pezizomycotina</taxon>
        <taxon>Dothideomycetes</taxon>
        <taxon>Dothideomycetidae</taxon>
        <taxon>Mycosphaerellales</taxon>
        <taxon>Teratosphaeriaceae</taxon>
        <taxon>Friedmanniomyces</taxon>
    </lineage>
</organism>
<evidence type="ECO:0000256" key="2">
    <source>
        <dbReference type="ARBA" id="ARBA00022729"/>
    </source>
</evidence>
<evidence type="ECO:0000313" key="7">
    <source>
        <dbReference type="Proteomes" id="UP000309340"/>
    </source>
</evidence>
<feature type="non-terminal residue" evidence="6">
    <location>
        <position position="1"/>
    </location>
</feature>
<dbReference type="Gene3D" id="2.60.40.1210">
    <property type="entry name" value="Cellobiose dehydrogenase, cytochrome domain"/>
    <property type="match status" value="1"/>
</dbReference>
<dbReference type="GO" id="GO:0009966">
    <property type="term" value="P:regulation of signal transduction"/>
    <property type="evidence" value="ECO:0007669"/>
    <property type="project" value="InterPro"/>
</dbReference>
<dbReference type="SUPFAM" id="SSF54373">
    <property type="entry name" value="FAD-linked reductases, C-terminal domain"/>
    <property type="match status" value="1"/>
</dbReference>
<dbReference type="SUPFAM" id="SSF55021">
    <property type="entry name" value="ACT-like"/>
    <property type="match status" value="1"/>
</dbReference>
<dbReference type="GO" id="GO:0004864">
    <property type="term" value="F:protein phosphatase inhibitor activity"/>
    <property type="evidence" value="ECO:0007669"/>
    <property type="project" value="InterPro"/>
</dbReference>
<dbReference type="PROSITE" id="PS51164">
    <property type="entry name" value="CBM1_2"/>
    <property type="match status" value="1"/>
</dbReference>
<dbReference type="Pfam" id="PF00734">
    <property type="entry name" value="CBM_1"/>
    <property type="match status" value="1"/>
</dbReference>
<dbReference type="PANTHER" id="PTHR47190">
    <property type="entry name" value="DEHYDROGENASE, PUTATIVE-RELATED"/>
    <property type="match status" value="1"/>
</dbReference>
<feature type="region of interest" description="Disordered" evidence="4">
    <location>
        <begin position="1018"/>
        <end position="1064"/>
    </location>
</feature>
<dbReference type="Pfam" id="PF16010">
    <property type="entry name" value="CDH-cyt"/>
    <property type="match status" value="1"/>
</dbReference>
<comment type="caution">
    <text evidence="6">The sequence shown here is derived from an EMBL/GenBank/DDBJ whole genome shotgun (WGS) entry which is preliminary data.</text>
</comment>
<dbReference type="InterPro" id="IPR007867">
    <property type="entry name" value="GMC_OxRtase_C"/>
</dbReference>
<reference evidence="6 7" key="1">
    <citation type="submission" date="2017-03" db="EMBL/GenBank/DDBJ databases">
        <title>Genomes of endolithic fungi from Antarctica.</title>
        <authorList>
            <person name="Coleine C."/>
            <person name="Masonjones S."/>
            <person name="Stajich J.E."/>
        </authorList>
    </citation>
    <scope>NUCLEOTIDE SEQUENCE [LARGE SCALE GENOMIC DNA]</scope>
    <source>
        <strain evidence="6 7">CCFEE 5184</strain>
    </source>
</reference>
<accession>A0A4U0XZ00</accession>
<dbReference type="Proteomes" id="UP000309340">
    <property type="component" value="Unassembled WGS sequence"/>
</dbReference>
<dbReference type="OrthoDB" id="413885at2759"/>
<dbReference type="GO" id="GO:0006520">
    <property type="term" value="P:amino acid metabolic process"/>
    <property type="evidence" value="ECO:0007669"/>
    <property type="project" value="UniProtKB-ARBA"/>
</dbReference>
<dbReference type="InterPro" id="IPR053208">
    <property type="entry name" value="GMC_Oxidoreductase_CD"/>
</dbReference>
<dbReference type="STRING" id="329884.A0A4U0XZ00"/>
<dbReference type="InterPro" id="IPR045865">
    <property type="entry name" value="ACT-like_dom_sf"/>
</dbReference>
<evidence type="ECO:0000256" key="3">
    <source>
        <dbReference type="RuleBase" id="RU003968"/>
    </source>
</evidence>
<dbReference type="InterPro" id="IPR027795">
    <property type="entry name" value="CASTOR_ACT_dom"/>
</dbReference>
<keyword evidence="7" id="KW-1185">Reference proteome</keyword>
<evidence type="ECO:0000313" key="6">
    <source>
        <dbReference type="EMBL" id="TKA81238.1"/>
    </source>
</evidence>
<feature type="region of interest" description="Disordered" evidence="4">
    <location>
        <begin position="1198"/>
        <end position="1237"/>
    </location>
</feature>
<dbReference type="SMART" id="SM00236">
    <property type="entry name" value="fCBD"/>
    <property type="match status" value="1"/>
</dbReference>
<dbReference type="Pfam" id="PF13840">
    <property type="entry name" value="ACT_7"/>
    <property type="match status" value="1"/>
</dbReference>
<feature type="region of interest" description="Disordered" evidence="4">
    <location>
        <begin position="1"/>
        <end position="50"/>
    </location>
</feature>
<keyword evidence="3" id="KW-0285">Flavoprotein</keyword>
<feature type="compositionally biased region" description="Low complexity" evidence="4">
    <location>
        <begin position="1220"/>
        <end position="1231"/>
    </location>
</feature>
<dbReference type="PROSITE" id="PS00623">
    <property type="entry name" value="GMC_OXRED_1"/>
    <property type="match status" value="1"/>
</dbReference>
<dbReference type="GO" id="GO:0050660">
    <property type="term" value="F:flavin adenine dinucleotide binding"/>
    <property type="evidence" value="ECO:0007669"/>
    <property type="project" value="InterPro"/>
</dbReference>
<dbReference type="GO" id="GO:0005975">
    <property type="term" value="P:carbohydrate metabolic process"/>
    <property type="evidence" value="ECO:0007669"/>
    <property type="project" value="InterPro"/>
</dbReference>
<dbReference type="Pfam" id="PF04979">
    <property type="entry name" value="IPP-2"/>
    <property type="match status" value="1"/>
</dbReference>
<dbReference type="InterPro" id="IPR035971">
    <property type="entry name" value="CBD_sf"/>
</dbReference>
<dbReference type="Gene3D" id="3.50.50.60">
    <property type="entry name" value="FAD/NAD(P)-binding domain"/>
    <property type="match status" value="1"/>
</dbReference>
<evidence type="ECO:0000256" key="4">
    <source>
        <dbReference type="SAM" id="MobiDB-lite"/>
    </source>
</evidence>
<keyword evidence="2" id="KW-0732">Signal</keyword>
<dbReference type="GO" id="GO:0016614">
    <property type="term" value="F:oxidoreductase activity, acting on CH-OH group of donors"/>
    <property type="evidence" value="ECO:0007669"/>
    <property type="project" value="InterPro"/>
</dbReference>
<dbReference type="EMBL" id="NAJQ01000055">
    <property type="protein sequence ID" value="TKA81238.1"/>
    <property type="molecule type" value="Genomic_DNA"/>
</dbReference>